<dbReference type="GO" id="GO:0004145">
    <property type="term" value="F:diamine N-acetyltransferase activity"/>
    <property type="evidence" value="ECO:0007669"/>
    <property type="project" value="UniProtKB-EC"/>
</dbReference>
<keyword evidence="1" id="KW-0012">Acyltransferase</keyword>
<dbReference type="OrthoDB" id="9795206at2"/>
<dbReference type="EMBL" id="CP012508">
    <property type="protein sequence ID" value="ALB21795.1"/>
    <property type="molecule type" value="Genomic_DNA"/>
</dbReference>
<dbReference type="PROSITE" id="PS51186">
    <property type="entry name" value="GNAT"/>
    <property type="match status" value="1"/>
</dbReference>
<dbReference type="PANTHER" id="PTHR43415:SF6">
    <property type="entry name" value="SPERMIDINE N(1)-ACETYLTRANSFERASE"/>
    <property type="match status" value="1"/>
</dbReference>
<dbReference type="NCBIfam" id="NF011709">
    <property type="entry name" value="PRK15130.1"/>
    <property type="match status" value="1"/>
</dbReference>
<sequence>MDADRIHLRALEKSDLALVHRWNNNFSVMRYWFEEPYESFVELEELYNKHIHDQSERRFIIENSDNNIVGLVELLEIDYIHRNAEYTVLIDPNYQGRSYSLQATEQVLGYAFNVLNLHKVYLLVDERNEKAIHVYKKAGFIPESVLIDEIFVEGAYRSVLRMYALSSSNCDSFSEQDSLKQEKIKAAEAES</sequence>
<dbReference type="InterPro" id="IPR016181">
    <property type="entry name" value="Acyl_CoA_acyltransferase"/>
</dbReference>
<evidence type="ECO:0000313" key="2">
    <source>
        <dbReference type="Proteomes" id="UP000029558"/>
    </source>
</evidence>
<name>A0A1L6T9G8_PISSA</name>
<dbReference type="AlphaFoldDB" id="A0A1L6T9G8"/>
<proteinExistence type="predicted"/>
<dbReference type="InterPro" id="IPR000182">
    <property type="entry name" value="GNAT_dom"/>
</dbReference>
<gene>
    <name evidence="1" type="ORF">KU39_611</name>
</gene>
<dbReference type="Pfam" id="PF13302">
    <property type="entry name" value="Acetyltransf_3"/>
    <property type="match status" value="1"/>
</dbReference>
<keyword evidence="1" id="KW-0808">Transferase</keyword>
<dbReference type="PANTHER" id="PTHR43415">
    <property type="entry name" value="SPERMIDINE N(1)-ACETYLTRANSFERASE"/>
    <property type="match status" value="1"/>
</dbReference>
<dbReference type="EC" id="2.3.1.57" evidence="1"/>
<evidence type="ECO:0000313" key="1">
    <source>
        <dbReference type="EMBL" id="ALB21795.1"/>
    </source>
</evidence>
<dbReference type="SUPFAM" id="SSF55729">
    <property type="entry name" value="Acyl-CoA N-acyltransferases (Nat)"/>
    <property type="match status" value="1"/>
</dbReference>
<organism evidence="1 2">
    <name type="scientific">Piscirickettsia salmonis</name>
    <dbReference type="NCBI Taxonomy" id="1238"/>
    <lineage>
        <taxon>Bacteria</taxon>
        <taxon>Pseudomonadati</taxon>
        <taxon>Pseudomonadota</taxon>
        <taxon>Gammaproteobacteria</taxon>
        <taxon>Thiotrichales</taxon>
        <taxon>Piscirickettsiaceae</taxon>
        <taxon>Piscirickettsia</taxon>
    </lineage>
</organism>
<dbReference type="Proteomes" id="UP000029558">
    <property type="component" value="Chromosome"/>
</dbReference>
<protein>
    <submittedName>
        <fullName evidence="1">Acetyltransferase family protein</fullName>
        <ecNumber evidence="1">2.3.1.57</ecNumber>
    </submittedName>
</protein>
<dbReference type="RefSeq" id="WP_017376598.1">
    <property type="nucleotide sequence ID" value="NZ_CP012508.1"/>
</dbReference>
<reference evidence="1 2" key="1">
    <citation type="journal article" date="2014" name="Genome Announc.">
        <title>Comparative Genome Analysis of Two Isolates of the Fish Pathogen Piscirickettsia salmonis from Different Hosts Reveals Major Differences in Virulence-Associated Secretion Systems.</title>
        <authorList>
            <person name="Bohle H."/>
            <person name="Henriquez P."/>
            <person name="Grothusen H."/>
            <person name="Navas E."/>
            <person name="Sandoval A."/>
            <person name="Bustamante F."/>
            <person name="Bustos P."/>
            <person name="Mancilla M."/>
        </authorList>
    </citation>
    <scope>NUCLEOTIDE SEQUENCE [LARGE SCALE GENOMIC DNA]</scope>
    <source>
        <strain evidence="2">B1-32597</strain>
    </source>
</reference>
<dbReference type="Gene3D" id="3.40.630.30">
    <property type="match status" value="1"/>
</dbReference>
<accession>A0A1L6T9G8</accession>